<comment type="catalytic activity">
    <reaction evidence="12">
        <text>(6R)-5,10-methylene-5,6,7,8-tetrahydrofolate + NADP(+) = (6R)-5,10-methenyltetrahydrofolate + NADPH</text>
        <dbReference type="Rhea" id="RHEA:22812"/>
        <dbReference type="ChEBI" id="CHEBI:15636"/>
        <dbReference type="ChEBI" id="CHEBI:57455"/>
        <dbReference type="ChEBI" id="CHEBI:57783"/>
        <dbReference type="ChEBI" id="CHEBI:58349"/>
        <dbReference type="EC" id="1.5.1.5"/>
    </reaction>
</comment>
<dbReference type="NCBIfam" id="NF008058">
    <property type="entry name" value="PRK10792.1"/>
    <property type="match status" value="1"/>
</dbReference>
<feature type="binding site" evidence="12">
    <location>
        <position position="232"/>
    </location>
    <ligand>
        <name>NADP(+)</name>
        <dbReference type="ChEBI" id="CHEBI:58349"/>
    </ligand>
</feature>
<dbReference type="RefSeq" id="WP_008824847.1">
    <property type="nucleotide sequence ID" value="NZ_AFNU02000004.1"/>
</dbReference>
<evidence type="ECO:0000256" key="6">
    <source>
        <dbReference type="ARBA" id="ARBA00022857"/>
    </source>
</evidence>
<keyword evidence="10 12" id="KW-0511">Multifunctional enzyme</keyword>
<comment type="caution">
    <text evidence="15">The sequence shown here is derived from an EMBL/GenBank/DDBJ whole genome shotgun (WGS) entry which is preliminary data.</text>
</comment>
<dbReference type="GO" id="GO:0035999">
    <property type="term" value="P:tetrahydrofolate interconversion"/>
    <property type="evidence" value="ECO:0007669"/>
    <property type="project" value="UniProtKB-UniRule"/>
</dbReference>
<protein>
    <recommendedName>
        <fullName evidence="12">Bifunctional protein FolD</fullName>
    </recommendedName>
    <domain>
        <recommendedName>
            <fullName evidence="12">Methylenetetrahydrofolate dehydrogenase</fullName>
            <ecNumber evidence="12">1.5.1.5</ecNumber>
        </recommendedName>
    </domain>
    <domain>
        <recommendedName>
            <fullName evidence="12">Methenyltetrahydrofolate cyclohydrolase</fullName>
            <ecNumber evidence="12">3.5.4.9</ecNumber>
        </recommendedName>
    </domain>
</protein>
<evidence type="ECO:0000313" key="15">
    <source>
        <dbReference type="EMBL" id="ERJ12571.1"/>
    </source>
</evidence>
<keyword evidence="2 12" id="KW-0554">One-carbon metabolism</keyword>
<organism evidence="15 16">
    <name type="scientific">Haloplasma contractile SSD-17B</name>
    <dbReference type="NCBI Taxonomy" id="1033810"/>
    <lineage>
        <taxon>Bacteria</taxon>
        <taxon>Bacillati</taxon>
        <taxon>Mycoplasmatota</taxon>
        <taxon>Mollicutes</taxon>
        <taxon>Haloplasmatales</taxon>
        <taxon>Haloplasmataceae</taxon>
        <taxon>Haloplasma</taxon>
    </lineage>
</organism>
<dbReference type="Gene3D" id="3.40.50.10860">
    <property type="entry name" value="Leucine Dehydrogenase, chain A, domain 1"/>
    <property type="match status" value="1"/>
</dbReference>
<dbReference type="HAMAP" id="MF_01576">
    <property type="entry name" value="THF_DHG_CYH"/>
    <property type="match status" value="1"/>
</dbReference>
<dbReference type="GO" id="GO:0005829">
    <property type="term" value="C:cytosol"/>
    <property type="evidence" value="ECO:0007669"/>
    <property type="project" value="TreeGrafter"/>
</dbReference>
<dbReference type="GO" id="GO:0004488">
    <property type="term" value="F:methylenetetrahydrofolate dehydrogenase (NADP+) activity"/>
    <property type="evidence" value="ECO:0007669"/>
    <property type="project" value="UniProtKB-UniRule"/>
</dbReference>
<dbReference type="AlphaFoldDB" id="F7PT17"/>
<comment type="caution">
    <text evidence="12">Lacks conserved residue(s) required for the propagation of feature annotation.</text>
</comment>
<evidence type="ECO:0000256" key="4">
    <source>
        <dbReference type="ARBA" id="ARBA00022755"/>
    </source>
</evidence>
<dbReference type="eggNOG" id="COG0190">
    <property type="taxonomic scope" value="Bacteria"/>
</dbReference>
<evidence type="ECO:0000256" key="12">
    <source>
        <dbReference type="HAMAP-Rule" id="MF_01576"/>
    </source>
</evidence>
<feature type="domain" description="Tetrahydrofolate dehydrogenase/cyclohydrolase catalytic" evidence="13">
    <location>
        <begin position="6"/>
        <end position="121"/>
    </location>
</feature>
<dbReference type="GO" id="GO:0006164">
    <property type="term" value="P:purine nucleotide biosynthetic process"/>
    <property type="evidence" value="ECO:0007669"/>
    <property type="project" value="UniProtKB-KW"/>
</dbReference>
<evidence type="ECO:0000256" key="7">
    <source>
        <dbReference type="ARBA" id="ARBA00023002"/>
    </source>
</evidence>
<evidence type="ECO:0000256" key="3">
    <source>
        <dbReference type="ARBA" id="ARBA00022605"/>
    </source>
</evidence>
<dbReference type="GO" id="GO:0000105">
    <property type="term" value="P:L-histidine biosynthetic process"/>
    <property type="evidence" value="ECO:0007669"/>
    <property type="project" value="UniProtKB-KW"/>
</dbReference>
<comment type="pathway">
    <text evidence="1 12">One-carbon metabolism; tetrahydrofolate interconversion.</text>
</comment>
<dbReference type="UniPathway" id="UPA00193"/>
<dbReference type="PANTHER" id="PTHR48099:SF5">
    <property type="entry name" value="C-1-TETRAHYDROFOLATE SYNTHASE, CYTOPLASMIC"/>
    <property type="match status" value="1"/>
</dbReference>
<dbReference type="InterPro" id="IPR046346">
    <property type="entry name" value="Aminoacid_DH-like_N_sf"/>
</dbReference>
<dbReference type="FunFam" id="3.40.50.720:FF:000094">
    <property type="entry name" value="Bifunctional protein FolD"/>
    <property type="match status" value="1"/>
</dbReference>
<evidence type="ECO:0000259" key="14">
    <source>
        <dbReference type="Pfam" id="PF02882"/>
    </source>
</evidence>
<keyword evidence="3 12" id="KW-0028">Amino-acid biosynthesis</keyword>
<gene>
    <name evidence="12 15" type="primary">folD</name>
    <name evidence="15" type="ORF">HLPCO_001557</name>
</gene>
<sequence>MSSSIISGKELAKKTRLELKDSVTEFTSSTDITPHLTVILVGDNPASLSYIKGKQKGCKEVGISSDLIHLQEDTTEEKLLSIIEQLNNNKKVHGILVQLPLPTHIDEDQVINKISTLKDVDGFHPKNVGKMMIGQKTLLPCTPAGIIKLIKEAGEEISGKHAVIVGRSNIVGKPVAQLLLQENATVTICHSRTKDLKMMTKQADILVAAVGKANYITADMIKDGAVVIDVGVNRLENNKLCGDVEFNSAADVAKAITPVPGGVGPMTITMLLVNTLEAAKMIHNK</sequence>
<accession>F7PT17</accession>
<proteinExistence type="inferred from homology"/>
<name>F7PT17_9MOLU</name>
<dbReference type="OrthoDB" id="9803580at2"/>
<dbReference type="Pfam" id="PF02882">
    <property type="entry name" value="THF_DHG_CYH_C"/>
    <property type="match status" value="1"/>
</dbReference>
<keyword evidence="8 12" id="KW-0368">Histidine biosynthesis</keyword>
<dbReference type="FunCoup" id="F7PT17">
    <property type="interactions" value="339"/>
</dbReference>
<dbReference type="EC" id="3.5.4.9" evidence="12"/>
<reference evidence="15 16" key="1">
    <citation type="journal article" date="2011" name="J. Bacteriol.">
        <title>Genome sequence of Haloplasma contractile, an unusual contractile bacterium from a deep-sea anoxic brine lake.</title>
        <authorList>
            <person name="Antunes A."/>
            <person name="Alam I."/>
            <person name="El Dorry H."/>
            <person name="Siam R."/>
            <person name="Robertson A."/>
            <person name="Bajic V.B."/>
            <person name="Stingl U."/>
        </authorList>
    </citation>
    <scope>NUCLEOTIDE SEQUENCE [LARGE SCALE GENOMIC DNA]</scope>
    <source>
        <strain evidence="15 16">SSD-17B</strain>
    </source>
</reference>
<dbReference type="Proteomes" id="UP000005707">
    <property type="component" value="Unassembled WGS sequence"/>
</dbReference>
<reference evidence="15 16" key="2">
    <citation type="journal article" date="2013" name="PLoS ONE">
        <title>INDIGO - INtegrated Data Warehouse of MIcrobial GenOmes with Examples from the Red Sea Extremophiles.</title>
        <authorList>
            <person name="Alam I."/>
            <person name="Antunes A."/>
            <person name="Kamau A.A."/>
            <person name="Ba Alawi W."/>
            <person name="Kalkatawi M."/>
            <person name="Stingl U."/>
            <person name="Bajic V.B."/>
        </authorList>
    </citation>
    <scope>NUCLEOTIDE SEQUENCE [LARGE SCALE GENOMIC DNA]</scope>
    <source>
        <strain evidence="15 16">SSD-17B</strain>
    </source>
</reference>
<evidence type="ECO:0000256" key="8">
    <source>
        <dbReference type="ARBA" id="ARBA00023102"/>
    </source>
</evidence>
<evidence type="ECO:0000256" key="11">
    <source>
        <dbReference type="ARBA" id="ARBA00036357"/>
    </source>
</evidence>
<dbReference type="CDD" id="cd01080">
    <property type="entry name" value="NAD_bind_m-THF_DH_Cyclohyd"/>
    <property type="match status" value="1"/>
</dbReference>
<dbReference type="GO" id="GO:0009086">
    <property type="term" value="P:methionine biosynthetic process"/>
    <property type="evidence" value="ECO:0007669"/>
    <property type="project" value="UniProtKB-KW"/>
</dbReference>
<keyword evidence="6 12" id="KW-0521">NADP</keyword>
<dbReference type="InParanoid" id="F7PT17"/>
<keyword evidence="16" id="KW-1185">Reference proteome</keyword>
<evidence type="ECO:0000259" key="13">
    <source>
        <dbReference type="Pfam" id="PF00763"/>
    </source>
</evidence>
<comment type="function">
    <text evidence="12">Catalyzes the oxidation of 5,10-methylenetetrahydrofolate to 5,10-methenyltetrahydrofolate and then the hydrolysis of 5,10-methenyltetrahydrofolate to 10-formyltetrahydrofolate.</text>
</comment>
<feature type="domain" description="Tetrahydrofolate dehydrogenase/cyclohydrolase NAD(P)-binding" evidence="14">
    <location>
        <begin position="140"/>
        <end position="281"/>
    </location>
</feature>
<evidence type="ECO:0000256" key="5">
    <source>
        <dbReference type="ARBA" id="ARBA00022801"/>
    </source>
</evidence>
<keyword evidence="9 12" id="KW-0486">Methionine biosynthesis</keyword>
<keyword evidence="4 12" id="KW-0658">Purine biosynthesis</keyword>
<dbReference type="InterPro" id="IPR000672">
    <property type="entry name" value="THF_DH/CycHdrlase"/>
</dbReference>
<dbReference type="InterPro" id="IPR020630">
    <property type="entry name" value="THF_DH/CycHdrlase_cat_dom"/>
</dbReference>
<dbReference type="InterPro" id="IPR020867">
    <property type="entry name" value="THF_DH/CycHdrlase_CS"/>
</dbReference>
<comment type="catalytic activity">
    <reaction evidence="11 12">
        <text>(6R)-5,10-methenyltetrahydrofolate + H2O = (6R)-10-formyltetrahydrofolate + H(+)</text>
        <dbReference type="Rhea" id="RHEA:23700"/>
        <dbReference type="ChEBI" id="CHEBI:15377"/>
        <dbReference type="ChEBI" id="CHEBI:15378"/>
        <dbReference type="ChEBI" id="CHEBI:57455"/>
        <dbReference type="ChEBI" id="CHEBI:195366"/>
        <dbReference type="EC" id="3.5.4.9"/>
    </reaction>
</comment>
<dbReference type="SUPFAM" id="SSF53223">
    <property type="entry name" value="Aminoacid dehydrogenase-like, N-terminal domain"/>
    <property type="match status" value="1"/>
</dbReference>
<keyword evidence="5 12" id="KW-0378">Hydrolase</keyword>
<dbReference type="PANTHER" id="PTHR48099">
    <property type="entry name" value="C-1-TETRAHYDROFOLATE SYNTHASE, CYTOPLASMIC-RELATED"/>
    <property type="match status" value="1"/>
</dbReference>
<dbReference type="PROSITE" id="PS00767">
    <property type="entry name" value="THF_DHG_CYH_2"/>
    <property type="match status" value="1"/>
</dbReference>
<feature type="binding site" evidence="12">
    <location>
        <begin position="166"/>
        <end position="168"/>
    </location>
    <ligand>
        <name>NADP(+)</name>
        <dbReference type="ChEBI" id="CHEBI:58349"/>
    </ligand>
</feature>
<comment type="subunit">
    <text evidence="12">Homodimer.</text>
</comment>
<dbReference type="PRINTS" id="PR00085">
    <property type="entry name" value="THFDHDRGNASE"/>
</dbReference>
<dbReference type="SUPFAM" id="SSF51735">
    <property type="entry name" value="NAD(P)-binding Rossmann-fold domains"/>
    <property type="match status" value="1"/>
</dbReference>
<dbReference type="FunFam" id="3.40.50.10860:FF:000001">
    <property type="entry name" value="Bifunctional protein FolD"/>
    <property type="match status" value="1"/>
</dbReference>
<evidence type="ECO:0000313" key="16">
    <source>
        <dbReference type="Proteomes" id="UP000005707"/>
    </source>
</evidence>
<dbReference type="STRING" id="1033810.HLPCO_001557"/>
<dbReference type="InterPro" id="IPR020631">
    <property type="entry name" value="THF_DH/CycHdrlase_NAD-bd_dom"/>
</dbReference>
<keyword evidence="7 12" id="KW-0560">Oxidoreductase</keyword>
<evidence type="ECO:0000256" key="9">
    <source>
        <dbReference type="ARBA" id="ARBA00023167"/>
    </source>
</evidence>
<dbReference type="PROSITE" id="PS00766">
    <property type="entry name" value="THF_DHG_CYH_1"/>
    <property type="match status" value="1"/>
</dbReference>
<evidence type="ECO:0000256" key="10">
    <source>
        <dbReference type="ARBA" id="ARBA00023268"/>
    </source>
</evidence>
<evidence type="ECO:0000256" key="1">
    <source>
        <dbReference type="ARBA" id="ARBA00004777"/>
    </source>
</evidence>
<dbReference type="NCBIfam" id="NF010783">
    <property type="entry name" value="PRK14186.1"/>
    <property type="match status" value="1"/>
</dbReference>
<dbReference type="GO" id="GO:0004477">
    <property type="term" value="F:methenyltetrahydrofolate cyclohydrolase activity"/>
    <property type="evidence" value="ECO:0007669"/>
    <property type="project" value="UniProtKB-UniRule"/>
</dbReference>
<comment type="similarity">
    <text evidence="12">Belongs to the tetrahydrofolate dehydrogenase/cyclohydrolase family.</text>
</comment>
<evidence type="ECO:0000256" key="2">
    <source>
        <dbReference type="ARBA" id="ARBA00022563"/>
    </source>
</evidence>
<dbReference type="EC" id="1.5.1.5" evidence="12"/>
<dbReference type="EMBL" id="AFNU02000004">
    <property type="protein sequence ID" value="ERJ12571.1"/>
    <property type="molecule type" value="Genomic_DNA"/>
</dbReference>
<dbReference type="Gene3D" id="3.40.50.720">
    <property type="entry name" value="NAD(P)-binding Rossmann-like Domain"/>
    <property type="match status" value="1"/>
</dbReference>
<dbReference type="Pfam" id="PF00763">
    <property type="entry name" value="THF_DHG_CYH"/>
    <property type="match status" value="1"/>
</dbReference>
<dbReference type="InterPro" id="IPR036291">
    <property type="entry name" value="NAD(P)-bd_dom_sf"/>
</dbReference>